<name>A0A1G1ZAW2_9BACT</name>
<dbReference type="Pfam" id="PF13207">
    <property type="entry name" value="AAA_17"/>
    <property type="match status" value="1"/>
</dbReference>
<evidence type="ECO:0008006" key="3">
    <source>
        <dbReference type="Google" id="ProtNLM"/>
    </source>
</evidence>
<sequence length="179" mass="21093">MPILCIAGMIGSGKDTAAEYISKKYGYKIVDYASILREICKKEGLEVTRDNLQNLRLKYGNTFLAEEVVKRIKKSGEKKIILTPMRRSEDYEIPRREFGDQVKLILIESDAKERFDRLKKRGRENDPKDFKEFERQEKRENEIFNFDKTFSYADFTVKNNGSIDEMKKNIDKVMRDENV</sequence>
<dbReference type="AlphaFoldDB" id="A0A1G1ZAW2"/>
<dbReference type="InterPro" id="IPR027417">
    <property type="entry name" value="P-loop_NTPase"/>
</dbReference>
<evidence type="ECO:0000313" key="1">
    <source>
        <dbReference type="EMBL" id="OGY61788.1"/>
    </source>
</evidence>
<evidence type="ECO:0000313" key="2">
    <source>
        <dbReference type="Proteomes" id="UP000176976"/>
    </source>
</evidence>
<dbReference type="EMBL" id="MHJC01000009">
    <property type="protein sequence ID" value="OGY61788.1"/>
    <property type="molecule type" value="Genomic_DNA"/>
</dbReference>
<dbReference type="SUPFAM" id="SSF52540">
    <property type="entry name" value="P-loop containing nucleoside triphosphate hydrolases"/>
    <property type="match status" value="1"/>
</dbReference>
<reference evidence="1 2" key="1">
    <citation type="journal article" date="2016" name="Nat. Commun.">
        <title>Thousands of microbial genomes shed light on interconnected biogeochemical processes in an aquifer system.</title>
        <authorList>
            <person name="Anantharaman K."/>
            <person name="Brown C.T."/>
            <person name="Hug L.A."/>
            <person name="Sharon I."/>
            <person name="Castelle C.J."/>
            <person name="Probst A.J."/>
            <person name="Thomas B.C."/>
            <person name="Singh A."/>
            <person name="Wilkins M.J."/>
            <person name="Karaoz U."/>
            <person name="Brodie E.L."/>
            <person name="Williams K.H."/>
            <person name="Hubbard S.S."/>
            <person name="Banfield J.F."/>
        </authorList>
    </citation>
    <scope>NUCLEOTIDE SEQUENCE [LARGE SCALE GENOMIC DNA]</scope>
</reference>
<protein>
    <recommendedName>
        <fullName evidence="3">Dephospho-CoA kinase</fullName>
    </recommendedName>
</protein>
<dbReference type="PANTHER" id="PTHR41930:SF1">
    <property type="entry name" value="DEPHOSPHO-COA KINASE"/>
    <property type="match status" value="1"/>
</dbReference>
<accession>A0A1G1ZAW2</accession>
<organism evidence="1 2">
    <name type="scientific">Candidatus Colwellbacteria bacterium RIFCSPLOWO2_12_FULL_44_13</name>
    <dbReference type="NCBI Taxonomy" id="1797694"/>
    <lineage>
        <taxon>Bacteria</taxon>
        <taxon>Candidatus Colwelliibacteriota</taxon>
    </lineage>
</organism>
<dbReference type="Proteomes" id="UP000176976">
    <property type="component" value="Unassembled WGS sequence"/>
</dbReference>
<proteinExistence type="predicted"/>
<dbReference type="PANTHER" id="PTHR41930">
    <property type="entry name" value="UPF0200 PROTEIN MJ1399"/>
    <property type="match status" value="1"/>
</dbReference>
<dbReference type="Gene3D" id="3.40.50.300">
    <property type="entry name" value="P-loop containing nucleotide triphosphate hydrolases"/>
    <property type="match status" value="1"/>
</dbReference>
<gene>
    <name evidence="1" type="ORF">A3H06_01570</name>
</gene>
<comment type="caution">
    <text evidence="1">The sequence shown here is derived from an EMBL/GenBank/DDBJ whole genome shotgun (WGS) entry which is preliminary data.</text>
</comment>